<dbReference type="WBParaSite" id="nOo.2.0.1.t02028-RA">
    <property type="protein sequence ID" value="nOo.2.0.1.t02028-RA"/>
    <property type="gene ID" value="nOo.2.0.1.g02028"/>
</dbReference>
<dbReference type="Pfam" id="PF01683">
    <property type="entry name" value="EB"/>
    <property type="match status" value="1"/>
</dbReference>
<reference evidence="2 3" key="2">
    <citation type="submission" date="2018-08" db="EMBL/GenBank/DDBJ databases">
        <authorList>
            <person name="Laetsch R D."/>
            <person name="Stevens L."/>
            <person name="Kumar S."/>
            <person name="Blaxter L. M."/>
        </authorList>
    </citation>
    <scope>NUCLEOTIDE SEQUENCE [LARGE SCALE GENOMIC DNA]</scope>
</reference>
<dbReference type="OrthoDB" id="10618028at2759"/>
<reference evidence="4" key="1">
    <citation type="submission" date="2016-06" db="UniProtKB">
        <authorList>
            <consortium name="WormBaseParasite"/>
        </authorList>
    </citation>
    <scope>IDENTIFICATION</scope>
</reference>
<dbReference type="Proteomes" id="UP000271087">
    <property type="component" value="Unassembled WGS sequence"/>
</dbReference>
<protein>
    <submittedName>
        <fullName evidence="4">EB domain-containing protein</fullName>
    </submittedName>
</protein>
<evidence type="ECO:0000313" key="2">
    <source>
        <dbReference type="EMBL" id="VDK65421.1"/>
    </source>
</evidence>
<gene>
    <name evidence="2" type="ORF">NOO_LOCUS2028</name>
</gene>
<evidence type="ECO:0000259" key="1">
    <source>
        <dbReference type="Pfam" id="PF01683"/>
    </source>
</evidence>
<evidence type="ECO:0000313" key="3">
    <source>
        <dbReference type="Proteomes" id="UP000271087"/>
    </source>
</evidence>
<proteinExistence type="predicted"/>
<dbReference type="STRING" id="42157.A0A182E233"/>
<name>A0A182E233_ONCOC</name>
<keyword evidence="3" id="KW-1185">Reference proteome</keyword>
<evidence type="ECO:0000313" key="4">
    <source>
        <dbReference type="WBParaSite" id="nOo.2.0.1.t02028-RA"/>
    </source>
</evidence>
<dbReference type="InterPro" id="IPR006149">
    <property type="entry name" value="EB_dom"/>
</dbReference>
<dbReference type="AlphaFoldDB" id="A0A182E233"/>
<dbReference type="EMBL" id="UYRW01000289">
    <property type="protein sequence ID" value="VDK65421.1"/>
    <property type="molecule type" value="Genomic_DNA"/>
</dbReference>
<accession>A0A182E233</accession>
<feature type="domain" description="EB" evidence="1">
    <location>
        <begin position="5"/>
        <end position="51"/>
    </location>
</feature>
<sequence>MSRYGFCIPVHIESSPGMSCFNGETCTGFSICVQGICTCPPERNNIIDNECAKGFRDDNSLSVIKLKGHCTTSMHFYRAVLHLHGMLCCVKCIACTTYLAFKYACINAANVCISA</sequence>
<organism evidence="4">
    <name type="scientific">Onchocerca ochengi</name>
    <name type="common">Filarial nematode worm</name>
    <dbReference type="NCBI Taxonomy" id="42157"/>
    <lineage>
        <taxon>Eukaryota</taxon>
        <taxon>Metazoa</taxon>
        <taxon>Ecdysozoa</taxon>
        <taxon>Nematoda</taxon>
        <taxon>Chromadorea</taxon>
        <taxon>Rhabditida</taxon>
        <taxon>Spirurina</taxon>
        <taxon>Spiruromorpha</taxon>
        <taxon>Filarioidea</taxon>
        <taxon>Onchocercidae</taxon>
        <taxon>Onchocerca</taxon>
    </lineage>
</organism>